<gene>
    <name evidence="2" type="primary">LOC109678666</name>
</gene>
<protein>
    <submittedName>
        <fullName evidence="2">Apolipoprotein L2-like isoform X1</fullName>
    </submittedName>
</protein>
<organism evidence="1 2">
    <name type="scientific">Castor canadensis</name>
    <name type="common">American beaver</name>
    <dbReference type="NCBI Taxonomy" id="51338"/>
    <lineage>
        <taxon>Eukaryota</taxon>
        <taxon>Metazoa</taxon>
        <taxon>Chordata</taxon>
        <taxon>Craniata</taxon>
        <taxon>Vertebrata</taxon>
        <taxon>Euteleostomi</taxon>
        <taxon>Mammalia</taxon>
        <taxon>Eutheria</taxon>
        <taxon>Euarchontoglires</taxon>
        <taxon>Glires</taxon>
        <taxon>Rodentia</taxon>
        <taxon>Castorimorpha</taxon>
        <taxon>Castoridae</taxon>
        <taxon>Castor</taxon>
    </lineage>
</organism>
<accession>A0AC58NFR1</accession>
<evidence type="ECO:0000313" key="1">
    <source>
        <dbReference type="Proteomes" id="UP001732720"/>
    </source>
</evidence>
<proteinExistence type="predicted"/>
<dbReference type="Proteomes" id="UP001732720">
    <property type="component" value="Chromosome 8"/>
</dbReference>
<dbReference type="RefSeq" id="XP_073940483.1">
    <property type="nucleotide sequence ID" value="XM_074084382.1"/>
</dbReference>
<evidence type="ECO:0000313" key="2">
    <source>
        <dbReference type="RefSeq" id="XP_073940483.1"/>
    </source>
</evidence>
<name>A0AC58NFR1_CASCN</name>
<sequence length="387" mass="42711">MLVFGMTVTCSELSTFNFPFPFWYPGIYGLGRESDCNSEAQLITGGTQLRTAGSIQTQTGEILCLDDTCELQGKLQRYDCRHHEFKCLLREEADELRQALKKLTADMTEEEKEKIQKDLQEVKRFWDEFPQVKTEVEQHIRKLCDLAEEVDRVHRGCTISNVVASSTGAASGLMTILGFALAFVTAGTSLVLSAGGMALGALSTATGITSTIVEEANRSSVHDEAHRLLSVSIDILNKFKRIMLKCVPKVLFGLVNLKTSLKGLGYNVRAIKEARLNPQLLREARSLMTTGRTSAQSAEQVQRALRGTALTMTRGARIRGGIFAGITLGMDVYSLVQDSKHLSEGAEAELAKELRQVAQELEKKLKELVQIQDTLQSDPTQLQLPSL</sequence>
<keyword evidence="1" id="KW-1185">Reference proteome</keyword>
<reference evidence="2" key="1">
    <citation type="submission" date="2025-08" db="UniProtKB">
        <authorList>
            <consortium name="RefSeq"/>
        </authorList>
    </citation>
    <scope>IDENTIFICATION</scope>
</reference>